<name>A0A081BV39_VECG1</name>
<proteinExistence type="predicted"/>
<dbReference type="AlphaFoldDB" id="A0A081BV39"/>
<dbReference type="HOGENOM" id="CLU_206360_0_0_0"/>
<protein>
    <submittedName>
        <fullName evidence="1">Uncharacterized protein</fullName>
    </submittedName>
</protein>
<dbReference type="STRING" id="1499967.U27_03156"/>
<dbReference type="Proteomes" id="UP000030661">
    <property type="component" value="Unassembled WGS sequence"/>
</dbReference>
<organism evidence="1">
    <name type="scientific">Vecturithrix granuli</name>
    <dbReference type="NCBI Taxonomy" id="1499967"/>
    <lineage>
        <taxon>Bacteria</taxon>
        <taxon>Candidatus Moduliflexota</taxon>
        <taxon>Candidatus Vecturitrichia</taxon>
        <taxon>Candidatus Vecturitrichales</taxon>
        <taxon>Candidatus Vecturitrichaceae</taxon>
        <taxon>Candidatus Vecturithrix</taxon>
    </lineage>
</organism>
<accession>A0A081BV39</accession>
<evidence type="ECO:0000313" key="2">
    <source>
        <dbReference type="Proteomes" id="UP000030661"/>
    </source>
</evidence>
<dbReference type="EMBL" id="DF820464">
    <property type="protein sequence ID" value="GAK56194.1"/>
    <property type="molecule type" value="Genomic_DNA"/>
</dbReference>
<evidence type="ECO:0000313" key="1">
    <source>
        <dbReference type="EMBL" id="GAK56194.1"/>
    </source>
</evidence>
<gene>
    <name evidence="1" type="ORF">U27_03156</name>
</gene>
<sequence>MKTKKKKRNALKIAVILTIAAAKGGAKNATPTILQESYHAALAVLNEIDHDQHGDNKAHEEERI</sequence>
<reference evidence="1" key="1">
    <citation type="journal article" date="2015" name="PeerJ">
        <title>First genomic representation of candidate bacterial phylum KSB3 points to enhanced environmental sensing as a trigger of wastewater bulking.</title>
        <authorList>
            <person name="Sekiguchi Y."/>
            <person name="Ohashi A."/>
            <person name="Parks D.H."/>
            <person name="Yamauchi T."/>
            <person name="Tyson G.W."/>
            <person name="Hugenholtz P."/>
        </authorList>
    </citation>
    <scope>NUCLEOTIDE SEQUENCE [LARGE SCALE GENOMIC DNA]</scope>
</reference>
<keyword evidence="2" id="KW-1185">Reference proteome</keyword>